<name>A0A2S0KF24_9ACTN</name>
<dbReference type="AlphaFoldDB" id="A0A2S0KF24"/>
<dbReference type="PANTHER" id="PTHR38592">
    <property type="entry name" value="BLL4819 PROTEIN"/>
    <property type="match status" value="1"/>
</dbReference>
<keyword evidence="3" id="KW-1185">Reference proteome</keyword>
<feature type="transmembrane region" description="Helical" evidence="1">
    <location>
        <begin position="264"/>
        <end position="282"/>
    </location>
</feature>
<evidence type="ECO:0000313" key="3">
    <source>
        <dbReference type="Proteomes" id="UP000239814"/>
    </source>
</evidence>
<dbReference type="PANTHER" id="PTHR38592:SF3">
    <property type="entry name" value="BLL4819 PROTEIN"/>
    <property type="match status" value="1"/>
</dbReference>
<feature type="transmembrane region" description="Helical" evidence="1">
    <location>
        <begin position="12"/>
        <end position="32"/>
    </location>
</feature>
<evidence type="ECO:0008006" key="4">
    <source>
        <dbReference type="Google" id="ProtNLM"/>
    </source>
</evidence>
<organism evidence="2 3">
    <name type="scientific">Gordonia iterans</name>
    <dbReference type="NCBI Taxonomy" id="1004901"/>
    <lineage>
        <taxon>Bacteria</taxon>
        <taxon>Bacillati</taxon>
        <taxon>Actinomycetota</taxon>
        <taxon>Actinomycetes</taxon>
        <taxon>Mycobacteriales</taxon>
        <taxon>Gordoniaceae</taxon>
        <taxon>Gordonia</taxon>
    </lineage>
</organism>
<protein>
    <recommendedName>
        <fullName evidence="4">Acyltransferase</fullName>
    </recommendedName>
</protein>
<keyword evidence="1" id="KW-1133">Transmembrane helix</keyword>
<accession>A0A2S0KF24</accession>
<feature type="transmembrane region" description="Helical" evidence="1">
    <location>
        <begin position="193"/>
        <end position="210"/>
    </location>
</feature>
<dbReference type="OrthoDB" id="9816550at2"/>
<proteinExistence type="predicted"/>
<feature type="transmembrane region" description="Helical" evidence="1">
    <location>
        <begin position="119"/>
        <end position="152"/>
    </location>
</feature>
<feature type="transmembrane region" description="Helical" evidence="1">
    <location>
        <begin position="303"/>
        <end position="320"/>
    </location>
</feature>
<gene>
    <name evidence="2" type="ORF">C6V83_08055</name>
</gene>
<feature type="transmembrane region" description="Helical" evidence="1">
    <location>
        <begin position="222"/>
        <end position="244"/>
    </location>
</feature>
<sequence>MKRDLAIDATRGLAIWSMVSLHFANGMLIAVPTHAYPLVDGMSAFVLLSGLILGLVYHRWIDASSLRYAYGRLARRLVALYLAQLFISLTAVAVCTRLTAQQFRMIAVLPPDESVLAQVWWAVTMRFLPSGGSILVVYLILMTLAFVVLPLLQHGAWRWVLAGSGALYVWSQVAPAPWMVVDSHPGGGPIQNWLAWQVLFVPAMVVGWNWSRWQVAERIDAALPVLAAVCVIAGATLAHGLWIAGWLRPMTDLIGKVGLGPLRALAAWLVVATVYGVFRRLLQWMRHDWFRPLVMVGSRSLDSYVIQAVALLAVPTWIVFRPWGAGLSTVIVVAVFAACWGWAEFRHRMEIDKLHRLPVIAARAARRRARAGAPASVRPRSHQGVRL</sequence>
<keyword evidence="1" id="KW-0472">Membrane</keyword>
<evidence type="ECO:0000256" key="1">
    <source>
        <dbReference type="SAM" id="Phobius"/>
    </source>
</evidence>
<feature type="transmembrane region" description="Helical" evidence="1">
    <location>
        <begin position="38"/>
        <end position="57"/>
    </location>
</feature>
<feature type="transmembrane region" description="Helical" evidence="1">
    <location>
        <begin position="159"/>
        <end position="181"/>
    </location>
</feature>
<feature type="transmembrane region" description="Helical" evidence="1">
    <location>
        <begin position="326"/>
        <end position="343"/>
    </location>
</feature>
<reference evidence="2 3" key="1">
    <citation type="submission" date="2018-03" db="EMBL/GenBank/DDBJ databases">
        <title>Characteristics and genome of n-alkane degrading marine bacteria Gordonia iterans isolated from crude oil contaminated in Tae-an, South Korea.</title>
        <authorList>
            <person name="Lee S.-S."/>
            <person name="Kim H."/>
        </authorList>
    </citation>
    <scope>NUCLEOTIDE SEQUENCE [LARGE SCALE GENOMIC DNA]</scope>
    <source>
        <strain evidence="2 3">Co17</strain>
    </source>
</reference>
<dbReference type="RefSeq" id="WP_105941959.1">
    <property type="nucleotide sequence ID" value="NZ_CP027433.1"/>
</dbReference>
<dbReference type="Proteomes" id="UP000239814">
    <property type="component" value="Chromosome"/>
</dbReference>
<dbReference type="EMBL" id="CP027433">
    <property type="protein sequence ID" value="AVM00231.1"/>
    <property type="molecule type" value="Genomic_DNA"/>
</dbReference>
<evidence type="ECO:0000313" key="2">
    <source>
        <dbReference type="EMBL" id="AVM00231.1"/>
    </source>
</evidence>
<feature type="transmembrane region" description="Helical" evidence="1">
    <location>
        <begin position="78"/>
        <end position="99"/>
    </location>
</feature>
<keyword evidence="1" id="KW-0812">Transmembrane</keyword>
<dbReference type="Pfam" id="PF10129">
    <property type="entry name" value="OpgC_C"/>
    <property type="match status" value="1"/>
</dbReference>
<dbReference type="InterPro" id="IPR014550">
    <property type="entry name" value="UCP028704_OpgC"/>
</dbReference>
<dbReference type="KEGG" id="git:C6V83_08055"/>